<evidence type="ECO:0000313" key="2">
    <source>
        <dbReference type="WBParaSite" id="Pan_g4133.t1"/>
    </source>
</evidence>
<protein>
    <submittedName>
        <fullName evidence="2">PX domain-containing protein</fullName>
    </submittedName>
</protein>
<proteinExistence type="predicted"/>
<dbReference type="Proteomes" id="UP000492821">
    <property type="component" value="Unassembled WGS sequence"/>
</dbReference>
<name>A0A7E4VWR0_PANRE</name>
<evidence type="ECO:0000313" key="1">
    <source>
        <dbReference type="Proteomes" id="UP000492821"/>
    </source>
</evidence>
<dbReference type="WBParaSite" id="Pan_g4133.t1">
    <property type="protein sequence ID" value="Pan_g4133.t1"/>
    <property type="gene ID" value="Pan_g4133"/>
</dbReference>
<dbReference type="AlphaFoldDB" id="A0A7E4VWR0"/>
<accession>A0A7E4VWR0</accession>
<keyword evidence="1" id="KW-1185">Reference proteome</keyword>
<reference evidence="2" key="2">
    <citation type="submission" date="2020-10" db="UniProtKB">
        <authorList>
            <consortium name="WormBaseParasite"/>
        </authorList>
    </citation>
    <scope>IDENTIFICATION</scope>
</reference>
<reference evidence="1" key="1">
    <citation type="journal article" date="2013" name="Genetics">
        <title>The draft genome and transcriptome of Panagrellus redivivus are shaped by the harsh demands of a free-living lifestyle.</title>
        <authorList>
            <person name="Srinivasan J."/>
            <person name="Dillman A.R."/>
            <person name="Macchietto M.G."/>
            <person name="Heikkinen L."/>
            <person name="Lakso M."/>
            <person name="Fracchia K.M."/>
            <person name="Antoshechkin I."/>
            <person name="Mortazavi A."/>
            <person name="Wong G."/>
            <person name="Sternberg P.W."/>
        </authorList>
    </citation>
    <scope>NUCLEOTIDE SEQUENCE [LARGE SCALE GENOMIC DNA]</scope>
    <source>
        <strain evidence="1">MT8872</strain>
    </source>
</reference>
<organism evidence="1 2">
    <name type="scientific">Panagrellus redivivus</name>
    <name type="common">Microworm</name>
    <dbReference type="NCBI Taxonomy" id="6233"/>
    <lineage>
        <taxon>Eukaryota</taxon>
        <taxon>Metazoa</taxon>
        <taxon>Ecdysozoa</taxon>
        <taxon>Nematoda</taxon>
        <taxon>Chromadorea</taxon>
        <taxon>Rhabditida</taxon>
        <taxon>Tylenchina</taxon>
        <taxon>Panagrolaimomorpha</taxon>
        <taxon>Panagrolaimoidea</taxon>
        <taxon>Panagrolaimidae</taxon>
        <taxon>Panagrellus</taxon>
    </lineage>
</organism>
<sequence>MPMNTTLRSSLLSVTECENLHWRFEVQKTSNEFVTASLIVSGETHRVSVRGRVICGAHEGVYTFNTTLAAPGLPYFIAPAIASSRFGPAGYIRVELKFTNYTREYKLFDQYFRRLFDRFECQLARIEDAQHQGGLYNGYIKNVAFELSSTIKNYTSTFTRLLALCMGDEQRTIKNPMCLVFPGKFREVLGI</sequence>